<reference evidence="1 2" key="1">
    <citation type="submission" date="2012-11" db="EMBL/GenBank/DDBJ databases">
        <title>Whole genome sequence of Gluconacetobacter europaeus NBRC3261.</title>
        <authorList>
            <person name="Azuma Y."/>
            <person name="Higashiura N."/>
            <person name="Hirakawa H."/>
            <person name="Matsushita K."/>
        </authorList>
    </citation>
    <scope>NUCLEOTIDE SEQUENCE [LARGE SCALE GENOMIC DNA]</scope>
    <source>
        <strain evidence="1 2">NBRC 3261</strain>
    </source>
</reference>
<dbReference type="EMBL" id="BANI01000025">
    <property type="protein sequence ID" value="GAN95454.1"/>
    <property type="molecule type" value="Genomic_DNA"/>
</dbReference>
<evidence type="ECO:0000313" key="1">
    <source>
        <dbReference type="EMBL" id="GAN95454.1"/>
    </source>
</evidence>
<proteinExistence type="predicted"/>
<organism evidence="1 2">
    <name type="scientific">Komagataeibacter europaeus NBRC 3261</name>
    <dbReference type="NCBI Taxonomy" id="1234669"/>
    <lineage>
        <taxon>Bacteria</taxon>
        <taxon>Pseudomonadati</taxon>
        <taxon>Pseudomonadota</taxon>
        <taxon>Alphaproteobacteria</taxon>
        <taxon>Acetobacterales</taxon>
        <taxon>Acetobacteraceae</taxon>
        <taxon>Komagataeibacter</taxon>
    </lineage>
</organism>
<dbReference type="Proteomes" id="UP000032675">
    <property type="component" value="Unassembled WGS sequence"/>
</dbReference>
<name>A0A0D6PWA0_KOMEU</name>
<dbReference type="AlphaFoldDB" id="A0A0D6PWA0"/>
<evidence type="ECO:0000313" key="2">
    <source>
        <dbReference type="Proteomes" id="UP000032675"/>
    </source>
</evidence>
<sequence>MRKGVEQAGDEALAGKFPVGVGRHDESSPVCGVEADRLEDAGDGVMSSPDIAAGPDDFDTALAQRHGERLEIVTGQSGVSGYCKKTEAVNGTDDMPQILASVATLTRLSVPVTEEERAAFSALPPHARADILARILEAMRVLYRTKSDGVYFVFAAPVRGFNPQTFCLTEGPDGARHKLPAYETPWQP</sequence>
<comment type="caution">
    <text evidence="1">The sequence shown here is derived from an EMBL/GenBank/DDBJ whole genome shotgun (WGS) entry which is preliminary data.</text>
</comment>
<accession>A0A0D6PWA0</accession>
<gene>
    <name evidence="1" type="ORF">Geu3261_0025_010</name>
</gene>
<protein>
    <submittedName>
        <fullName evidence="1">Uncharacterized protein</fullName>
    </submittedName>
</protein>